<dbReference type="InterPro" id="IPR050661">
    <property type="entry name" value="BglG_antiterminators"/>
</dbReference>
<sequence>MVIYKVFNNNAVVIKDENGLEKIVMGCGLAFKKKSGDSIDESKIEKVFILSDPNIISKFQELISNIPQDYAELGEEIIEYAANSLEVNLNDTIYISLIDHLYAAVKRFQDGIVIKNAILWDIKRFYKKEFKIGLQALNMIEKRFSIRLPDDEAGFIAIHIVEASTTKGAEDIHSVAEIISKITNIVSYHFHVYFNEDSLYYFRFITHLKFFAQRLFEGKAYVDDDLHNDLLPTIRKKYVNAYDCVEKIEDFLKKEYKYNLSNDEKLYLTIHIEHVVYKSVL</sequence>
<dbReference type="InterPro" id="IPR036634">
    <property type="entry name" value="PRD_sf"/>
</dbReference>
<protein>
    <submittedName>
        <fullName evidence="3">PRD domain-containing protein</fullName>
    </submittedName>
</protein>
<dbReference type="Pfam" id="PF00874">
    <property type="entry name" value="PRD"/>
    <property type="match status" value="2"/>
</dbReference>
<name>A0A7D6VNS5_9CLOT</name>
<keyword evidence="1" id="KW-0677">Repeat</keyword>
<dbReference type="InterPro" id="IPR036650">
    <property type="entry name" value="CAT_RNA-bd_dom_sf"/>
</dbReference>
<dbReference type="Gene3D" id="1.10.1790.10">
    <property type="entry name" value="PRD domain"/>
    <property type="match status" value="2"/>
</dbReference>
<dbReference type="Proteomes" id="UP000512286">
    <property type="component" value="Chromosome"/>
</dbReference>
<dbReference type="SUPFAM" id="SSF63520">
    <property type="entry name" value="PTS-regulatory domain, PRD"/>
    <property type="match status" value="2"/>
</dbReference>
<dbReference type="Pfam" id="PF03123">
    <property type="entry name" value="CAT_RBD"/>
    <property type="match status" value="1"/>
</dbReference>
<dbReference type="InterPro" id="IPR011608">
    <property type="entry name" value="PRD"/>
</dbReference>
<dbReference type="Gene3D" id="2.30.24.10">
    <property type="entry name" value="CAT RNA-binding domain"/>
    <property type="match status" value="1"/>
</dbReference>
<accession>A0A7D6VNS5</accession>
<dbReference type="AlphaFoldDB" id="A0A7D6VNS5"/>
<dbReference type="GO" id="GO:0006355">
    <property type="term" value="P:regulation of DNA-templated transcription"/>
    <property type="evidence" value="ECO:0007669"/>
    <property type="project" value="InterPro"/>
</dbReference>
<gene>
    <name evidence="3" type="ORF">HZF06_20185</name>
</gene>
<dbReference type="PANTHER" id="PTHR30185">
    <property type="entry name" value="CRYPTIC BETA-GLUCOSIDE BGL OPERON ANTITERMINATOR"/>
    <property type="match status" value="1"/>
</dbReference>
<dbReference type="PROSITE" id="PS51372">
    <property type="entry name" value="PRD_2"/>
    <property type="match status" value="2"/>
</dbReference>
<dbReference type="NCBIfam" id="NF046042">
    <property type="entry name" value="LicT"/>
    <property type="match status" value="1"/>
</dbReference>
<dbReference type="SUPFAM" id="SSF50151">
    <property type="entry name" value="SacY-like RNA-binding domain"/>
    <property type="match status" value="1"/>
</dbReference>
<dbReference type="KEGG" id="cint:HZF06_20185"/>
<dbReference type="InterPro" id="IPR004341">
    <property type="entry name" value="CAT_RNA-bd_dom"/>
</dbReference>
<proteinExistence type="predicted"/>
<dbReference type="RefSeq" id="WP_181601505.1">
    <property type="nucleotide sequence ID" value="NZ_CP059378.1"/>
</dbReference>
<evidence type="ECO:0000313" key="4">
    <source>
        <dbReference type="Proteomes" id="UP000512286"/>
    </source>
</evidence>
<dbReference type="GO" id="GO:0003723">
    <property type="term" value="F:RNA binding"/>
    <property type="evidence" value="ECO:0007669"/>
    <property type="project" value="InterPro"/>
</dbReference>
<dbReference type="EMBL" id="CP059378">
    <property type="protein sequence ID" value="QLY79336.1"/>
    <property type="molecule type" value="Genomic_DNA"/>
</dbReference>
<dbReference type="PANTHER" id="PTHR30185:SF15">
    <property type="entry name" value="CRYPTIC BETA-GLUCOSIDE BGL OPERON ANTITERMINATOR"/>
    <property type="match status" value="1"/>
</dbReference>
<organism evidence="3 4">
    <name type="scientific">Clostridium intestinale</name>
    <dbReference type="NCBI Taxonomy" id="36845"/>
    <lineage>
        <taxon>Bacteria</taxon>
        <taxon>Bacillati</taxon>
        <taxon>Bacillota</taxon>
        <taxon>Clostridia</taxon>
        <taxon>Eubacteriales</taxon>
        <taxon>Clostridiaceae</taxon>
        <taxon>Clostridium</taxon>
    </lineage>
</organism>
<evidence type="ECO:0000256" key="1">
    <source>
        <dbReference type="ARBA" id="ARBA00022737"/>
    </source>
</evidence>
<evidence type="ECO:0000259" key="2">
    <source>
        <dbReference type="PROSITE" id="PS51372"/>
    </source>
</evidence>
<evidence type="ECO:0000313" key="3">
    <source>
        <dbReference type="EMBL" id="QLY79336.1"/>
    </source>
</evidence>
<feature type="domain" description="PRD" evidence="2">
    <location>
        <begin position="171"/>
        <end position="281"/>
    </location>
</feature>
<feature type="domain" description="PRD" evidence="2">
    <location>
        <begin position="65"/>
        <end position="170"/>
    </location>
</feature>
<dbReference type="SMART" id="SM01061">
    <property type="entry name" value="CAT_RBD"/>
    <property type="match status" value="1"/>
</dbReference>
<reference evidence="3 4" key="1">
    <citation type="submission" date="2020-07" db="EMBL/GenBank/DDBJ databases">
        <title>Electron transfer.</title>
        <authorList>
            <person name="Huang L."/>
            <person name="Liu X."/>
            <person name="Zhou S."/>
        </authorList>
    </citation>
    <scope>NUCLEOTIDE SEQUENCE [LARGE SCALE GENOMIC DNA]</scope>
    <source>
        <strain evidence="3 4">Lx1</strain>
    </source>
</reference>